<evidence type="ECO:0000313" key="3">
    <source>
        <dbReference type="Proteomes" id="UP000013569"/>
    </source>
</evidence>
<evidence type="ECO:0000313" key="2">
    <source>
        <dbReference type="EMBL" id="EON33748.1"/>
    </source>
</evidence>
<keyword evidence="1" id="KW-0175">Coiled coil</keyword>
<dbReference type="PATRIC" id="fig|1316928.3.peg.1063"/>
<evidence type="ECO:0000256" key="1">
    <source>
        <dbReference type="SAM" id="Coils"/>
    </source>
</evidence>
<proteinExistence type="predicted"/>
<dbReference type="RefSeq" id="WP_010841517.1">
    <property type="nucleotide sequence ID" value="NZ_AQPW01000004.1"/>
</dbReference>
<feature type="coiled-coil region" evidence="1">
    <location>
        <begin position="244"/>
        <end position="271"/>
    </location>
</feature>
<protein>
    <submittedName>
        <fullName evidence="2">Uncharacterized protein</fullName>
    </submittedName>
</protein>
<name>R7YCM4_9ACTN</name>
<organism evidence="2 3">
    <name type="scientific">Gordonia terrae C-6</name>
    <dbReference type="NCBI Taxonomy" id="1316928"/>
    <lineage>
        <taxon>Bacteria</taxon>
        <taxon>Bacillati</taxon>
        <taxon>Actinomycetota</taxon>
        <taxon>Actinomycetes</taxon>
        <taxon>Mycobacteriales</taxon>
        <taxon>Gordoniaceae</taxon>
        <taxon>Gordonia</taxon>
    </lineage>
</organism>
<reference evidence="2 3" key="1">
    <citation type="journal article" date="2013" name="Genome Announc.">
        <title>Draft Genome Sequence of a Benzothiophene-Desulfurizing Bacterium, Gordona terrae Strain C-6.</title>
        <authorList>
            <person name="Wang W."/>
            <person name="Ma T."/>
            <person name="Ren Y."/>
            <person name="Li G."/>
        </authorList>
    </citation>
    <scope>NUCLEOTIDE SEQUENCE [LARGE SCALE GENOMIC DNA]</scope>
    <source>
        <strain evidence="2 3">C-6</strain>
    </source>
</reference>
<accession>R7YCM4</accession>
<dbReference type="AlphaFoldDB" id="R7YCM4"/>
<dbReference type="OrthoDB" id="5145575at2"/>
<gene>
    <name evidence="2" type="ORF">GTC6_05257</name>
</gene>
<comment type="caution">
    <text evidence="2">The sequence shown here is derived from an EMBL/GenBank/DDBJ whole genome shotgun (WGS) entry which is preliminary data.</text>
</comment>
<sequence length="299" mass="32660">MATLNIESFSDINIKERTELLEPAAAGDSVIKVLSTDDYATGDILYVGSLSREGCERAVVASVDTPTQLTLVAALQHAHIAYDSVCSVLGDTIRIYRAPNMDGSIPPTGNFVALATRKIDSEQISTYYRDSTGSSAYWYRFTYTNLDTGDETALTDSTAARGEDFGNYCSLREIREEAGALHAYTLPDTTVAQCRTNAQSEINAGLRNVYGKKVPFNPVPGAVKTLTIQLAAALLRKIRFPGQKSLWEDDLDAARESLEALQNKDSSLTDDEGEDIVDSSIGFYPGNNDYRAFSMDMEI</sequence>
<dbReference type="Proteomes" id="UP000013569">
    <property type="component" value="Unassembled WGS sequence"/>
</dbReference>
<dbReference type="EMBL" id="AQPW01000004">
    <property type="protein sequence ID" value="EON33748.1"/>
    <property type="molecule type" value="Genomic_DNA"/>
</dbReference>